<evidence type="ECO:0000313" key="2">
    <source>
        <dbReference type="EMBL" id="RMS83132.1"/>
    </source>
</evidence>
<accession>A0A3M5G8Z6</accession>
<proteinExistence type="predicted"/>
<comment type="caution">
    <text evidence="2">The sequence shown here is derived from an EMBL/GenBank/DDBJ whole genome shotgun (WGS) entry which is preliminary data.</text>
</comment>
<dbReference type="Proteomes" id="UP000270499">
    <property type="component" value="Unassembled WGS sequence"/>
</dbReference>
<dbReference type="EMBL" id="RBSW01000121">
    <property type="protein sequence ID" value="RMS83132.1"/>
    <property type="molecule type" value="Genomic_DNA"/>
</dbReference>
<dbReference type="InterPro" id="IPR015002">
    <property type="entry name" value="T6SS_Tdi1_C"/>
</dbReference>
<dbReference type="Pfam" id="PF08906">
    <property type="entry name" value="T6SS_Tdi1_C"/>
    <property type="match status" value="1"/>
</dbReference>
<name>A0A3M5G8Z6_PSESS</name>
<evidence type="ECO:0000313" key="3">
    <source>
        <dbReference type="Proteomes" id="UP000270499"/>
    </source>
</evidence>
<protein>
    <recommendedName>
        <fullName evidence="1">T6SS immunity protein Tdi1 C-terminal domain-containing protein</fullName>
    </recommendedName>
</protein>
<reference evidence="2 3" key="1">
    <citation type="submission" date="2018-08" db="EMBL/GenBank/DDBJ databases">
        <title>Recombination of ecologically and evolutionarily significant loci maintains genetic cohesion in the Pseudomonas syringae species complex.</title>
        <authorList>
            <person name="Dillon M."/>
            <person name="Thakur S."/>
            <person name="Almeida R.N.D."/>
            <person name="Weir B.S."/>
            <person name="Guttman D.S."/>
        </authorList>
    </citation>
    <scope>NUCLEOTIDE SEQUENCE [LARGE SCALE GENOMIC DNA]</scope>
    <source>
        <strain evidence="2 3">ICMP 9421</strain>
    </source>
</reference>
<evidence type="ECO:0000259" key="1">
    <source>
        <dbReference type="Pfam" id="PF08906"/>
    </source>
</evidence>
<feature type="domain" description="T6SS immunity protein Tdi1 C-terminal" evidence="1">
    <location>
        <begin position="2"/>
        <end position="27"/>
    </location>
</feature>
<gene>
    <name evidence="2" type="ORF">ALP59_05320</name>
</gene>
<dbReference type="AlphaFoldDB" id="A0A3M5G8Z6"/>
<sequence length="34" mass="3850">MDDLFKPALKSLGPLKSDEMYGFVPALHSADRWN</sequence>
<organism evidence="2 3">
    <name type="scientific">Pseudomonas savastanoi</name>
    <name type="common">Pseudomonas syringae pv. savastanoi</name>
    <dbReference type="NCBI Taxonomy" id="29438"/>
    <lineage>
        <taxon>Bacteria</taxon>
        <taxon>Pseudomonadati</taxon>
        <taxon>Pseudomonadota</taxon>
        <taxon>Gammaproteobacteria</taxon>
        <taxon>Pseudomonadales</taxon>
        <taxon>Pseudomonadaceae</taxon>
        <taxon>Pseudomonas</taxon>
    </lineage>
</organism>